<dbReference type="InterPro" id="IPR029063">
    <property type="entry name" value="SAM-dependent_MTases_sf"/>
</dbReference>
<gene>
    <name evidence="3" type="ORF">F8E02_02240</name>
</gene>
<dbReference type="GO" id="GO:0032259">
    <property type="term" value="P:methylation"/>
    <property type="evidence" value="ECO:0007669"/>
    <property type="project" value="UniProtKB-KW"/>
</dbReference>
<name>A0ABU3WZQ7_9EURY</name>
<evidence type="ECO:0000256" key="1">
    <source>
        <dbReference type="ARBA" id="ARBA00022603"/>
    </source>
</evidence>
<reference evidence="3 4" key="1">
    <citation type="submission" date="2019-10" db="EMBL/GenBank/DDBJ databases">
        <title>Isolation and characterization of Methanoculleus sp. Wushi-C6 from a hot spring well.</title>
        <authorList>
            <person name="Chen S.-C."/>
            <person name="Lan Z.-H."/>
            <person name="You Y.-T."/>
            <person name="Lai M.-C."/>
        </authorList>
    </citation>
    <scope>NUCLEOTIDE SEQUENCE [LARGE SCALE GENOMIC DNA]</scope>
    <source>
        <strain evidence="3 4">Wushi-C6</strain>
    </source>
</reference>
<dbReference type="Proteomes" id="UP001281203">
    <property type="component" value="Unassembled WGS sequence"/>
</dbReference>
<accession>A0ABU3WZQ7</accession>
<dbReference type="RefSeq" id="WP_317063818.1">
    <property type="nucleotide sequence ID" value="NZ_WBKO01000001.1"/>
</dbReference>
<comment type="caution">
    <text evidence="3">The sequence shown here is derived from an EMBL/GenBank/DDBJ whole genome shotgun (WGS) entry which is preliminary data.</text>
</comment>
<dbReference type="PANTHER" id="PTHR43619:SF2">
    <property type="entry name" value="S-ADENOSYL-L-METHIONINE-DEPENDENT METHYLTRANSFERASES SUPERFAMILY PROTEIN"/>
    <property type="match status" value="1"/>
</dbReference>
<evidence type="ECO:0000256" key="2">
    <source>
        <dbReference type="ARBA" id="ARBA00022679"/>
    </source>
</evidence>
<sequence>MPDPTDLEPTAALVMLWARDLYRTGSAGRFYSCLNLAAGERMRRECEAVCPWYAEVILNRKWFIRHLAVGFVAEAPTPCQVVIPAAGRSPLALELLDACNDGIASVIELDITGMEEKQRLYERAAPAHAGKIQCIPADLSDRPATAEAIAGAGYNPDIPTVVIVEGISYYLPPAVLSGIVSLFASRNRKNRAVVEYMLPCRLINEEQRKIPRGIWRIINRDCNQGGTVTYSPDEMERTLARAGCGRVVHHAMHEIEHARTGANHYFAAAPDGWIGIACSRL</sequence>
<dbReference type="EMBL" id="WBKO01000001">
    <property type="protein sequence ID" value="MDV2480842.1"/>
    <property type="molecule type" value="Genomic_DNA"/>
</dbReference>
<dbReference type="Gene3D" id="3.40.50.150">
    <property type="entry name" value="Vaccinia Virus protein VP39"/>
    <property type="match status" value="1"/>
</dbReference>
<keyword evidence="2" id="KW-0808">Transferase</keyword>
<evidence type="ECO:0000313" key="4">
    <source>
        <dbReference type="Proteomes" id="UP001281203"/>
    </source>
</evidence>
<organism evidence="3 4">
    <name type="scientific">Methanoculleus caldifontis</name>
    <dbReference type="NCBI Taxonomy" id="2651577"/>
    <lineage>
        <taxon>Archaea</taxon>
        <taxon>Methanobacteriati</taxon>
        <taxon>Methanobacteriota</taxon>
        <taxon>Stenosarchaea group</taxon>
        <taxon>Methanomicrobia</taxon>
        <taxon>Methanomicrobiales</taxon>
        <taxon>Methanomicrobiaceae</taxon>
        <taxon>Methanoculleus</taxon>
    </lineage>
</organism>
<evidence type="ECO:0000313" key="3">
    <source>
        <dbReference type="EMBL" id="MDV2480842.1"/>
    </source>
</evidence>
<dbReference type="GO" id="GO:0008168">
    <property type="term" value="F:methyltransferase activity"/>
    <property type="evidence" value="ECO:0007669"/>
    <property type="project" value="UniProtKB-KW"/>
</dbReference>
<dbReference type="InterPro" id="IPR007213">
    <property type="entry name" value="Ppm1/Ppm2/Tcmp"/>
</dbReference>
<dbReference type="PANTHER" id="PTHR43619">
    <property type="entry name" value="S-ADENOSYL-L-METHIONINE-DEPENDENT METHYLTRANSFERASE YKTD-RELATED"/>
    <property type="match status" value="1"/>
</dbReference>
<dbReference type="SUPFAM" id="SSF53335">
    <property type="entry name" value="S-adenosyl-L-methionine-dependent methyltransferases"/>
    <property type="match status" value="1"/>
</dbReference>
<protein>
    <submittedName>
        <fullName evidence="3">Class I SAM-dependent methyltransferase</fullName>
    </submittedName>
</protein>
<keyword evidence="4" id="KW-1185">Reference proteome</keyword>
<proteinExistence type="predicted"/>
<keyword evidence="1 3" id="KW-0489">Methyltransferase</keyword>
<dbReference type="Pfam" id="PF04072">
    <property type="entry name" value="LCM"/>
    <property type="match status" value="1"/>
</dbReference>